<sequence>MSLQINEFRNSLTSTASIKALNLLIGCLEANAYDLEDPPCLPSLPSIKDNVMNLVEKRDQLDELTVKIMDIQEKIKVVRQEVQEGSKEVHLNEESFKFFEDFKRLLDHKINQFSRTMVTKHELLEEAKQQRDSENEKLAALRREKGVHNSPQHHTSPEEKLNASMDMWMNSRLGSLTFPDESHVLLDTSTSSILEGASAKPDNGARIRCHLKQPSDVEEAFAVDQLHPLGGSSEAMQVAQLATQAMAPSLLAAHVIWKRLSDAVNK</sequence>
<dbReference type="AlphaFoldDB" id="A0A5K3EQX9"/>
<dbReference type="WBParaSite" id="MCU_002342-RA">
    <property type="protein sequence ID" value="MCU_002342-RA"/>
    <property type="gene ID" value="MCU_002342"/>
</dbReference>
<organism evidence="2">
    <name type="scientific">Mesocestoides corti</name>
    <name type="common">Flatworm</name>
    <dbReference type="NCBI Taxonomy" id="53468"/>
    <lineage>
        <taxon>Eukaryota</taxon>
        <taxon>Metazoa</taxon>
        <taxon>Spiralia</taxon>
        <taxon>Lophotrochozoa</taxon>
        <taxon>Platyhelminthes</taxon>
        <taxon>Cestoda</taxon>
        <taxon>Eucestoda</taxon>
        <taxon>Cyclophyllidea</taxon>
        <taxon>Mesocestoididae</taxon>
        <taxon>Mesocestoides</taxon>
    </lineage>
</organism>
<feature type="coiled-coil region" evidence="1">
    <location>
        <begin position="54"/>
        <end position="88"/>
    </location>
</feature>
<evidence type="ECO:0000313" key="2">
    <source>
        <dbReference type="WBParaSite" id="MCU_002342-RA"/>
    </source>
</evidence>
<reference evidence="2" key="1">
    <citation type="submission" date="2019-11" db="UniProtKB">
        <authorList>
            <consortium name="WormBaseParasite"/>
        </authorList>
    </citation>
    <scope>IDENTIFICATION</scope>
</reference>
<proteinExistence type="predicted"/>
<name>A0A5K3EQX9_MESCO</name>
<keyword evidence="1" id="KW-0175">Coiled coil</keyword>
<evidence type="ECO:0000256" key="1">
    <source>
        <dbReference type="SAM" id="Coils"/>
    </source>
</evidence>
<protein>
    <submittedName>
        <fullName evidence="2">FH2 domain-containing protein</fullName>
    </submittedName>
</protein>
<accession>A0A5K3EQX9</accession>